<dbReference type="Gene3D" id="3.40.50.1820">
    <property type="entry name" value="alpha/beta hydrolase"/>
    <property type="match status" value="5"/>
</dbReference>
<dbReference type="Pfam" id="PF04083">
    <property type="entry name" value="Abhydro_lipase"/>
    <property type="match status" value="5"/>
</dbReference>
<evidence type="ECO:0000256" key="1">
    <source>
        <dbReference type="ARBA" id="ARBA00010701"/>
    </source>
</evidence>
<evidence type="ECO:0000313" key="10">
    <source>
        <dbReference type="EnsemblMetazoa" id="LLOJ008298-PA"/>
    </source>
</evidence>
<dbReference type="EnsemblMetazoa" id="LLOJ008298-RA">
    <property type="protein sequence ID" value="LLOJ008298-PA"/>
    <property type="gene ID" value="LLOJ008298"/>
</dbReference>
<protein>
    <submittedName>
        <fullName evidence="9">Putative triglyceride lipase-cholesterol esterase</fullName>
    </submittedName>
</protein>
<evidence type="ECO:0000256" key="5">
    <source>
        <dbReference type="ARBA" id="ARBA00023098"/>
    </source>
</evidence>
<evidence type="ECO:0000256" key="3">
    <source>
        <dbReference type="ARBA" id="ARBA00022801"/>
    </source>
</evidence>
<accession>A0A1B0CTU8</accession>
<comment type="similarity">
    <text evidence="1">Belongs to the AB hydrolase superfamily. Lipase family.</text>
</comment>
<organism evidence="10 11">
    <name type="scientific">Lutzomyia longipalpis</name>
    <name type="common">Sand fly</name>
    <dbReference type="NCBI Taxonomy" id="7200"/>
    <lineage>
        <taxon>Eukaryota</taxon>
        <taxon>Metazoa</taxon>
        <taxon>Ecdysozoa</taxon>
        <taxon>Arthropoda</taxon>
        <taxon>Hexapoda</taxon>
        <taxon>Insecta</taxon>
        <taxon>Pterygota</taxon>
        <taxon>Neoptera</taxon>
        <taxon>Endopterygota</taxon>
        <taxon>Diptera</taxon>
        <taxon>Nematocera</taxon>
        <taxon>Psychodoidea</taxon>
        <taxon>Psychodidae</taxon>
        <taxon>Lutzomyia</taxon>
        <taxon>Lutzomyia</taxon>
    </lineage>
</organism>
<evidence type="ECO:0000256" key="2">
    <source>
        <dbReference type="ARBA" id="ARBA00022729"/>
    </source>
</evidence>
<keyword evidence="3" id="KW-0378">Hydrolase</keyword>
<sequence length="1837" mass="206512">MSLYFILLSILGCAYALPKDISSNGYNRFPSVTEMIESYGYPVESHVAQTADGYLLTMHRIPYGRAPGAGPEPNKPVVFLQHGLLSSSADWVVVGPESALAYMLADQGYDVWMGNARGNTHSRAHININPDRRAFWDFSWHEIAVFDLPAMLDYTLRETGKRKLHYVGHSQGTTSLFIMLSLRPEYNDIMLSAHALAPVAFMSNLQSPFIRAFAPFVDTLDTITTLLGINEFAPSNNMMQMGGYVACRDSSPFQEVCANALFLIGGFSSDQLNRTQLPAIMANAPAGSSSQQLVHYGQLHNSGHFRQFDHGLIGNLQQYGSISPPHYPLERITAPIALHFSDNDWLAAVEDVQELRSRLTNANIIGAFRVPLASFNHLDFLWAIDVQMIQSQGYPVQSHQVETDDGYLLTMHRIPYGRASGPAWRKPVVFLQHGLLSSSADWVVAGPNNDALAYLLADRGYDVWMGNARGNKWSRKHVRLNPDGPTRQRFWDFSWHEIAIYDIPAMIDYVRELTQRKKLHYVGHSQGTTVLFVMLSLRPEYNDVILSGQALSPIAFSSHMKSPFLRAFAPINGPLDGLTNLLGLDEFLPSTRALQLGGYLACRDSSPIQELCTNALFLIFGYDSQQFNKTLLPTILANAPAGAATKQFIHYLQLINSGRFCQFDYGLIGNLRRYGRNSPPDYPLDRITAPLALHYSKNDWVCAVEDVAELVLKLSNNVNFIGSFLVPFPAFNHLDYLIAIDPTLIKSYGYPVESHEVETSDGYLLTMHRIPHGRNPEDESSSKKPVVFLQHGLLASSAEWVVTGPNNGLALLLADEGYDVWMGNARGNTHSRKHITMSPNERAFWKFTWHEIGIIDVPAMIDYILNETGKTQLNYIGHSQGTTALFVMLSLRPEYNQKIIMANALAPVAFMSNAKSPFVRAFAPFVFILDRITSLLGMYEFAPSTTMMQIGGYFLCKDTTFFQEICVNTIFLISGYDSEQLNKTVLPLQMAYVPAGASAKQLVHFGQLFNSRHFRQYDYGLIKNLQVYGSIKPPDYPLENIEAPIALHYSDNDWLASVKDVQHLQSRLKNSLIGAFRVPLPKFNHLDFLWAIDIDIIQSHGYTAEEHVAHTDDGYLLTLHRIPPRATERRGVVFLQHGLLCSSVDWIVCGPARGLPYMLAEEGFDVWLGNSRGNSFSRQHVSLDPKMEAFWQFSWHEVGIYDLPAMIDYALNTTGHESLHYIGYSQGSTAFFVMASMRDVYNEKISLCQALAPVAFLSDSKSLFLKALAPFANQFKSIFNLLGQYEFLRNRKFMEQREELYDKSQIETLWHNVLFKIIEKCCEQNDPVLLAKIIENTPAGASINQLVHYAQIINTGNSLETMSGCSVVKIVIFALLCVQLSHGDSIFGFWSRIMPGEGSSTESSAESSKSSKENLEMFSSPLGPLEAISAESVDQISEISKIWNPLSWFQSTEPGQKLPFNLDSELGTAEIIRRHGYPSEAHTIQTEDGYLLTVHRIPCARSGWTSCLAQGRGRGKAVFVQHGLFGSADWVLSGPENGLAFLLADVGYDVWIGNARGNTYSNRHITLRKDDSKFWDFSWHEMAKYDIPAAIDYVLEVKNTENKRYSSNDTVMQIHTDILYVGHSMGTTMAFAMLAMRPEYNSKVKAMFALAPVAFMAHVKSPLRLIAPFSKDLAFLAKYACEMNDVERYICENSIFVLCGFDRAQYNADLTPVIFAHAPAGASTKTLVHYAQEIHEKGDFKYFDYGRSENEKRYGQHSPPRYNLTNISTPVALIYATNDWLAGPQDVELLHKRLPNSIGMFKVPFETFNHLDFMWGLDVKRLVYIDMLKLMEKYRTT</sequence>
<reference evidence="9" key="2">
    <citation type="journal article" date="2020" name="BMC">
        <title>Leishmania infection induces a limited differential gene expression in the sand fly midgut.</title>
        <authorList>
            <person name="Coutinho-Abreu I.V."/>
            <person name="Serafim T.D."/>
            <person name="Meneses C."/>
            <person name="Kamhawi S."/>
            <person name="Oliveira F."/>
            <person name="Valenzuela J.G."/>
        </authorList>
    </citation>
    <scope>NUCLEOTIDE SEQUENCE</scope>
    <source>
        <strain evidence="9">Jacobina</strain>
        <tissue evidence="9">Midgut</tissue>
    </source>
</reference>
<reference evidence="11" key="1">
    <citation type="submission" date="2012-05" db="EMBL/GenBank/DDBJ databases">
        <title>Whole Genome Assembly of Lutzomyia longipalpis.</title>
        <authorList>
            <person name="Richards S."/>
            <person name="Qu C."/>
            <person name="Dillon R."/>
            <person name="Worley K."/>
            <person name="Scherer S."/>
            <person name="Batterton M."/>
            <person name="Taylor A."/>
            <person name="Hawes A."/>
            <person name="Hernandez B."/>
            <person name="Kovar C."/>
            <person name="Mandapat C."/>
            <person name="Pham C."/>
            <person name="Qu C."/>
            <person name="Jing C."/>
            <person name="Bess C."/>
            <person name="Bandaranaike D."/>
            <person name="Ngo D."/>
            <person name="Ongeri F."/>
            <person name="Arias F."/>
            <person name="Lara F."/>
            <person name="Weissenberger G."/>
            <person name="Kamau G."/>
            <person name="Han H."/>
            <person name="Shen H."/>
            <person name="Dinh H."/>
            <person name="Khalil I."/>
            <person name="Jones J."/>
            <person name="Shafer J."/>
            <person name="Jayaseelan J."/>
            <person name="Quiroz J."/>
            <person name="Blankenburg K."/>
            <person name="Nguyen L."/>
            <person name="Jackson L."/>
            <person name="Francisco L."/>
            <person name="Tang L.-Y."/>
            <person name="Pu L.-L."/>
            <person name="Perales L."/>
            <person name="Lorensuhewa L."/>
            <person name="Munidasa M."/>
            <person name="Coyle M."/>
            <person name="Taylor M."/>
            <person name="Puazo M."/>
            <person name="Firestine M."/>
            <person name="Scheel M."/>
            <person name="Javaid M."/>
            <person name="Wang M."/>
            <person name="Li M."/>
            <person name="Tabassum N."/>
            <person name="Saada N."/>
            <person name="Osuji N."/>
            <person name="Aqrawi P."/>
            <person name="Fu Q."/>
            <person name="Thornton R."/>
            <person name="Raj R."/>
            <person name="Goodspeed R."/>
            <person name="Mata R."/>
            <person name="Najjar R."/>
            <person name="Gubbala S."/>
            <person name="Lee S."/>
            <person name="Denson S."/>
            <person name="Patil S."/>
            <person name="Macmil S."/>
            <person name="Qi S."/>
            <person name="Matskevitch T."/>
            <person name="Palculict T."/>
            <person name="Mathew T."/>
            <person name="Vee V."/>
            <person name="Velamala V."/>
            <person name="Korchina V."/>
            <person name="Cai W."/>
            <person name="Liu W."/>
            <person name="Dai W."/>
            <person name="Zou X."/>
            <person name="Zhu Y."/>
            <person name="Zhang Y."/>
            <person name="Wu Y.-Q."/>
            <person name="Xin Y."/>
            <person name="Nazarath L."/>
            <person name="Kovar C."/>
            <person name="Han Y."/>
            <person name="Muzny D."/>
            <person name="Gibbs R."/>
        </authorList>
    </citation>
    <scope>NUCLEOTIDE SEQUENCE [LARGE SCALE GENOMIC DNA]</scope>
    <source>
        <strain evidence="11">Jacobina</strain>
    </source>
</reference>
<dbReference type="VEuPathDB" id="VectorBase:LLONM1_003174"/>
<feature type="domain" description="Partial AB-hydrolase lipase" evidence="8">
    <location>
        <begin position="743"/>
        <end position="803"/>
    </location>
</feature>
<feature type="domain" description="Partial AB-hydrolase lipase" evidence="8">
    <location>
        <begin position="1095"/>
        <end position="1148"/>
    </location>
</feature>
<feature type="chain" id="PRO_5044555493" evidence="7">
    <location>
        <begin position="17"/>
        <end position="1837"/>
    </location>
</feature>
<dbReference type="VEuPathDB" id="VectorBase:LLONM1_008874"/>
<dbReference type="VEuPathDB" id="VectorBase:LLONM1_004532"/>
<dbReference type="VEuPathDB" id="VectorBase:LLONM1_004776"/>
<dbReference type="GO" id="GO:0016042">
    <property type="term" value="P:lipid catabolic process"/>
    <property type="evidence" value="ECO:0007669"/>
    <property type="project" value="UniProtKB-KW"/>
</dbReference>
<dbReference type="FunFam" id="3.40.50.1820:FF:000021">
    <property type="entry name" value="Lipase"/>
    <property type="match status" value="5"/>
</dbReference>
<name>A0A1B0CTU8_LUTLO</name>
<keyword evidence="11" id="KW-1185">Reference proteome</keyword>
<evidence type="ECO:0000313" key="9">
    <source>
        <dbReference type="EMBL" id="MBC1178184.1"/>
    </source>
</evidence>
<keyword evidence="5" id="KW-0443">Lipid metabolism</keyword>
<evidence type="ECO:0000313" key="11">
    <source>
        <dbReference type="Proteomes" id="UP000092461"/>
    </source>
</evidence>
<dbReference type="EMBL" id="GITU01009481">
    <property type="protein sequence ID" value="MBC1178184.1"/>
    <property type="molecule type" value="Transcribed_RNA"/>
</dbReference>
<evidence type="ECO:0000256" key="6">
    <source>
        <dbReference type="ARBA" id="ARBA00023180"/>
    </source>
</evidence>
<evidence type="ECO:0000256" key="7">
    <source>
        <dbReference type="SAM" id="SignalP"/>
    </source>
</evidence>
<feature type="signal peptide" evidence="7">
    <location>
        <begin position="1"/>
        <end position="16"/>
    </location>
</feature>
<feature type="domain" description="Partial AB-hydrolase lipase" evidence="8">
    <location>
        <begin position="32"/>
        <end position="93"/>
    </location>
</feature>
<keyword evidence="6" id="KW-0325">Glycoprotein</keyword>
<evidence type="ECO:0000256" key="4">
    <source>
        <dbReference type="ARBA" id="ARBA00022963"/>
    </source>
</evidence>
<feature type="domain" description="Partial AB-hydrolase lipase" evidence="8">
    <location>
        <begin position="1468"/>
        <end position="1533"/>
    </location>
</feature>
<dbReference type="InterPro" id="IPR006693">
    <property type="entry name" value="AB_hydrolase_lipase"/>
</dbReference>
<evidence type="ECO:0000259" key="8">
    <source>
        <dbReference type="Pfam" id="PF04083"/>
    </source>
</evidence>
<dbReference type="VEuPathDB" id="VectorBase:LLOJ008298"/>
<reference evidence="10" key="3">
    <citation type="submission" date="2020-05" db="UniProtKB">
        <authorList>
            <consortium name="EnsemblMetazoa"/>
        </authorList>
    </citation>
    <scope>IDENTIFICATION</scope>
    <source>
        <strain evidence="10">Jacobina</strain>
    </source>
</reference>
<proteinExistence type="inferred from homology"/>
<keyword evidence="2 7" id="KW-0732">Signal</keyword>
<keyword evidence="4" id="KW-0442">Lipid degradation</keyword>
<dbReference type="GO" id="GO:0016787">
    <property type="term" value="F:hydrolase activity"/>
    <property type="evidence" value="ECO:0007669"/>
    <property type="project" value="UniProtKB-KW"/>
</dbReference>
<dbReference type="InterPro" id="IPR029058">
    <property type="entry name" value="AB_hydrolase_fold"/>
</dbReference>
<feature type="domain" description="Partial AB-hydrolase lipase" evidence="8">
    <location>
        <begin position="387"/>
        <end position="444"/>
    </location>
</feature>
<dbReference type="Proteomes" id="UP000092461">
    <property type="component" value="Unassembled WGS sequence"/>
</dbReference>
<dbReference type="EMBL" id="AJWK01028000">
    <property type="status" value="NOT_ANNOTATED_CDS"/>
    <property type="molecule type" value="Genomic_DNA"/>
</dbReference>
<dbReference type="SUPFAM" id="SSF53474">
    <property type="entry name" value="alpha/beta-Hydrolases"/>
    <property type="match status" value="5"/>
</dbReference>
<dbReference type="PANTHER" id="PTHR11005">
    <property type="entry name" value="LYSOSOMAL ACID LIPASE-RELATED"/>
    <property type="match status" value="1"/>
</dbReference>
<dbReference type="VEuPathDB" id="VectorBase:LLONM1_007429"/>